<feature type="chain" id="PRO_5021469378" evidence="1">
    <location>
        <begin position="18"/>
        <end position="371"/>
    </location>
</feature>
<dbReference type="AlphaFoldDB" id="A0A4Y7PRU7"/>
<protein>
    <submittedName>
        <fullName evidence="2">Uncharacterized protein</fullName>
    </submittedName>
</protein>
<accession>A0A4Y7PRU7</accession>
<dbReference type="Proteomes" id="UP000294933">
    <property type="component" value="Unassembled WGS sequence"/>
</dbReference>
<feature type="signal peptide" evidence="1">
    <location>
        <begin position="1"/>
        <end position="17"/>
    </location>
</feature>
<sequence length="371" mass="41762">MMLAPLFNLMVALESQATYNSPVTDQVIRSTSDVIKSSIVASAFVSPGEVNVPTLALSRIAHVLVRTRSMLVEPDSTGGSTCASLPHLVLTAGMNRLPILLHRQHPYKHFRRLLLHQHALVEVADLEFGKCPCRCLHVLAQSVEVDAPSGTLPCFLVDDSDQESIVEDPADTSDQLIVESTDFRMYFDSYGVEFGYIDLYRPERIDNEGGTRRSHTRFLLKTTTFLGTLQNKDILPRIAYNDAAFSPTQTGPQKGLIPRIAKIIRKCFDSKRRDIEEDFETATCPHLTPLALQLCEENPWECAMRSEAFLDREEARGRAAVIVLLPVSHWAYFNLRRKDVDDINPFQSRELTNNEVQIFIVRGMGDQGFVR</sequence>
<reference evidence="2 3" key="1">
    <citation type="submission" date="2018-06" db="EMBL/GenBank/DDBJ databases">
        <title>A transcriptomic atlas of mushroom development highlights an independent origin of complex multicellularity.</title>
        <authorList>
            <consortium name="DOE Joint Genome Institute"/>
            <person name="Krizsan K."/>
            <person name="Almasi E."/>
            <person name="Merenyi Z."/>
            <person name="Sahu N."/>
            <person name="Viragh M."/>
            <person name="Koszo T."/>
            <person name="Mondo S."/>
            <person name="Kiss B."/>
            <person name="Balint B."/>
            <person name="Kues U."/>
            <person name="Barry K."/>
            <person name="Hegedus J.C."/>
            <person name="Henrissat B."/>
            <person name="Johnson J."/>
            <person name="Lipzen A."/>
            <person name="Ohm R."/>
            <person name="Nagy I."/>
            <person name="Pangilinan J."/>
            <person name="Yan J."/>
            <person name="Xiong Y."/>
            <person name="Grigoriev I.V."/>
            <person name="Hibbett D.S."/>
            <person name="Nagy L.G."/>
        </authorList>
    </citation>
    <scope>NUCLEOTIDE SEQUENCE [LARGE SCALE GENOMIC DNA]</scope>
    <source>
        <strain evidence="2 3">SZMC22713</strain>
    </source>
</reference>
<keyword evidence="1" id="KW-0732">Signal</keyword>
<evidence type="ECO:0000313" key="2">
    <source>
        <dbReference type="EMBL" id="TDL18104.1"/>
    </source>
</evidence>
<keyword evidence="3" id="KW-1185">Reference proteome</keyword>
<name>A0A4Y7PRU7_9AGAM</name>
<organism evidence="2 3">
    <name type="scientific">Rickenella mellea</name>
    <dbReference type="NCBI Taxonomy" id="50990"/>
    <lineage>
        <taxon>Eukaryota</taxon>
        <taxon>Fungi</taxon>
        <taxon>Dikarya</taxon>
        <taxon>Basidiomycota</taxon>
        <taxon>Agaricomycotina</taxon>
        <taxon>Agaricomycetes</taxon>
        <taxon>Hymenochaetales</taxon>
        <taxon>Rickenellaceae</taxon>
        <taxon>Rickenella</taxon>
    </lineage>
</organism>
<evidence type="ECO:0000313" key="3">
    <source>
        <dbReference type="Proteomes" id="UP000294933"/>
    </source>
</evidence>
<gene>
    <name evidence="2" type="ORF">BD410DRAFT_806789</name>
</gene>
<proteinExistence type="predicted"/>
<dbReference type="EMBL" id="ML170212">
    <property type="protein sequence ID" value="TDL18104.1"/>
    <property type="molecule type" value="Genomic_DNA"/>
</dbReference>
<evidence type="ECO:0000256" key="1">
    <source>
        <dbReference type="SAM" id="SignalP"/>
    </source>
</evidence>
<dbReference type="VEuPathDB" id="FungiDB:BD410DRAFT_806789"/>